<evidence type="ECO:0000259" key="7">
    <source>
        <dbReference type="Pfam" id="PF10035"/>
    </source>
</evidence>
<dbReference type="OrthoDB" id="1758221at2"/>
<feature type="domain" description="DUF2179" evidence="7">
    <location>
        <begin position="221"/>
        <end position="274"/>
    </location>
</feature>
<dbReference type="PIRSF" id="PIRSF006483">
    <property type="entry name" value="Membrane_protein_YitT"/>
    <property type="match status" value="1"/>
</dbReference>
<dbReference type="EMBL" id="AYZF01000008">
    <property type="protein sequence ID" value="KRN07143.1"/>
    <property type="molecule type" value="Genomic_DNA"/>
</dbReference>
<evidence type="ECO:0000256" key="5">
    <source>
        <dbReference type="ARBA" id="ARBA00023136"/>
    </source>
</evidence>
<evidence type="ECO:0000256" key="3">
    <source>
        <dbReference type="ARBA" id="ARBA00022692"/>
    </source>
</evidence>
<dbReference type="InterPro" id="IPR051461">
    <property type="entry name" value="UPF0750_membrane"/>
</dbReference>
<feature type="transmembrane region" description="Helical" evidence="6">
    <location>
        <begin position="82"/>
        <end position="100"/>
    </location>
</feature>
<dbReference type="InterPro" id="IPR003740">
    <property type="entry name" value="YitT"/>
</dbReference>
<keyword evidence="5 6" id="KW-0472">Membrane</keyword>
<dbReference type="Pfam" id="PF02588">
    <property type="entry name" value="YitT_membrane"/>
    <property type="match status" value="1"/>
</dbReference>
<evidence type="ECO:0000256" key="1">
    <source>
        <dbReference type="ARBA" id="ARBA00004651"/>
    </source>
</evidence>
<evidence type="ECO:0000313" key="8">
    <source>
        <dbReference type="EMBL" id="KRN07143.1"/>
    </source>
</evidence>
<evidence type="ECO:0000256" key="6">
    <source>
        <dbReference type="SAM" id="Phobius"/>
    </source>
</evidence>
<dbReference type="Proteomes" id="UP000050961">
    <property type="component" value="Unassembled WGS sequence"/>
</dbReference>
<evidence type="ECO:0000256" key="4">
    <source>
        <dbReference type="ARBA" id="ARBA00022989"/>
    </source>
</evidence>
<keyword evidence="4 6" id="KW-1133">Transmembrane helix</keyword>
<dbReference type="AlphaFoldDB" id="A0A023CXN9"/>
<dbReference type="Gene3D" id="3.30.70.120">
    <property type="match status" value="1"/>
</dbReference>
<dbReference type="Pfam" id="PF10035">
    <property type="entry name" value="DUF2179"/>
    <property type="match status" value="1"/>
</dbReference>
<dbReference type="RefSeq" id="WP_034988733.1">
    <property type="nucleotide sequence ID" value="NZ_AYZF01000008.1"/>
</dbReference>
<dbReference type="PANTHER" id="PTHR33545:SF9">
    <property type="entry name" value="UPF0750 MEMBRANE PROTEIN YITE"/>
    <property type="match status" value="1"/>
</dbReference>
<dbReference type="CDD" id="cd16380">
    <property type="entry name" value="YitT_C"/>
    <property type="match status" value="1"/>
</dbReference>
<name>A0A023CXN9_9LACO</name>
<comment type="caution">
    <text evidence="8">The sequence shown here is derived from an EMBL/GenBank/DDBJ whole genome shotgun (WGS) entry which is preliminary data.</text>
</comment>
<organism evidence="8 9">
    <name type="scientific">Liquorilactobacillus sucicola DSM 21376 = JCM 15457</name>
    <dbReference type="NCBI Taxonomy" id="1423806"/>
    <lineage>
        <taxon>Bacteria</taxon>
        <taxon>Bacillati</taxon>
        <taxon>Bacillota</taxon>
        <taxon>Bacilli</taxon>
        <taxon>Lactobacillales</taxon>
        <taxon>Lactobacillaceae</taxon>
        <taxon>Liquorilactobacillus</taxon>
    </lineage>
</organism>
<dbReference type="InterPro" id="IPR019264">
    <property type="entry name" value="DUF2179"/>
</dbReference>
<accession>A0A023CXN9</accession>
<dbReference type="eggNOG" id="COG1284">
    <property type="taxonomic scope" value="Bacteria"/>
</dbReference>
<protein>
    <recommendedName>
        <fullName evidence="7">DUF2179 domain-containing protein</fullName>
    </recommendedName>
</protein>
<feature type="transmembrane region" description="Helical" evidence="6">
    <location>
        <begin position="106"/>
        <end position="125"/>
    </location>
</feature>
<keyword evidence="2" id="KW-1003">Cell membrane</keyword>
<feature type="transmembrane region" description="Helical" evidence="6">
    <location>
        <begin position="12"/>
        <end position="34"/>
    </location>
</feature>
<dbReference type="GO" id="GO:0005886">
    <property type="term" value="C:plasma membrane"/>
    <property type="evidence" value="ECO:0007669"/>
    <property type="project" value="UniProtKB-SubCell"/>
</dbReference>
<dbReference type="PATRIC" id="fig|1423806.3.peg.727"/>
<keyword evidence="9" id="KW-1185">Reference proteome</keyword>
<evidence type="ECO:0000256" key="2">
    <source>
        <dbReference type="ARBA" id="ARBA00022475"/>
    </source>
</evidence>
<dbReference type="InterPro" id="IPR015867">
    <property type="entry name" value="N-reg_PII/ATP_PRibTrfase_C"/>
</dbReference>
<feature type="transmembrane region" description="Helical" evidence="6">
    <location>
        <begin position="54"/>
        <end position="75"/>
    </location>
</feature>
<gene>
    <name evidence="8" type="ORF">FD15_GL000715</name>
</gene>
<keyword evidence="3 6" id="KW-0812">Transmembrane</keyword>
<sequence>MKKKLIHKTYIRTIILIIALEIIVISVNFFYAPINIAAGGATGIAILLDAAFGVNRALSVLIINIVMIIFAALFLDKQIVRNITLGSFLLPILMYITPSFKIVSDPLLAVILGGATFAVGIATLYRIGASSGGTTVPPMILKKHFHINAPLSLLAIDLLVTFFNVFVAGLNAFFLAAFSLVITSLVMRYIEAGLDHKYQLHIMSQTKLAEIQEMILKEDHSLTIFDVHGGYSANEKEILMVVVDNQSYGPLVRRIHIIDPDAFIITSNVVNVHGGRFGI</sequence>
<evidence type="ECO:0000313" key="9">
    <source>
        <dbReference type="Proteomes" id="UP000050961"/>
    </source>
</evidence>
<dbReference type="PANTHER" id="PTHR33545">
    <property type="entry name" value="UPF0750 MEMBRANE PROTEIN YITT-RELATED"/>
    <property type="match status" value="1"/>
</dbReference>
<comment type="subcellular location">
    <subcellularLocation>
        <location evidence="1">Cell membrane</location>
        <topology evidence="1">Multi-pass membrane protein</topology>
    </subcellularLocation>
</comment>
<proteinExistence type="predicted"/>
<reference evidence="8 9" key="1">
    <citation type="journal article" date="2015" name="Genome Announc.">
        <title>Expanding the biotechnology potential of lactobacilli through comparative genomics of 213 strains and associated genera.</title>
        <authorList>
            <person name="Sun Z."/>
            <person name="Harris H.M."/>
            <person name="McCann A."/>
            <person name="Guo C."/>
            <person name="Argimon S."/>
            <person name="Zhang W."/>
            <person name="Yang X."/>
            <person name="Jeffery I.B."/>
            <person name="Cooney J.C."/>
            <person name="Kagawa T.F."/>
            <person name="Liu W."/>
            <person name="Song Y."/>
            <person name="Salvetti E."/>
            <person name="Wrobel A."/>
            <person name="Rasinkangas P."/>
            <person name="Parkhill J."/>
            <person name="Rea M.C."/>
            <person name="O'Sullivan O."/>
            <person name="Ritari J."/>
            <person name="Douillard F.P."/>
            <person name="Paul Ross R."/>
            <person name="Yang R."/>
            <person name="Briner A.E."/>
            <person name="Felis G.E."/>
            <person name="de Vos W.M."/>
            <person name="Barrangou R."/>
            <person name="Klaenhammer T.R."/>
            <person name="Caufield P.W."/>
            <person name="Cui Y."/>
            <person name="Zhang H."/>
            <person name="O'Toole P.W."/>
        </authorList>
    </citation>
    <scope>NUCLEOTIDE SEQUENCE [LARGE SCALE GENOMIC DNA]</scope>
    <source>
        <strain evidence="8 9">DSM 21376</strain>
    </source>
</reference>